<accession>A0AB34JZ79</accession>
<evidence type="ECO:0000256" key="1">
    <source>
        <dbReference type="SAM" id="MobiDB-lite"/>
    </source>
</evidence>
<dbReference type="EMBL" id="JBGBPQ010000002">
    <property type="protein sequence ID" value="KAL1527639.1"/>
    <property type="molecule type" value="Genomic_DNA"/>
</dbReference>
<evidence type="ECO:0008006" key="4">
    <source>
        <dbReference type="Google" id="ProtNLM"/>
    </source>
</evidence>
<proteinExistence type="predicted"/>
<dbReference type="Proteomes" id="UP001515480">
    <property type="component" value="Unassembled WGS sequence"/>
</dbReference>
<name>A0AB34JZ79_PRYPA</name>
<keyword evidence="3" id="KW-1185">Reference proteome</keyword>
<comment type="caution">
    <text evidence="2">The sequence shown here is derived from an EMBL/GenBank/DDBJ whole genome shotgun (WGS) entry which is preliminary data.</text>
</comment>
<evidence type="ECO:0000313" key="3">
    <source>
        <dbReference type="Proteomes" id="UP001515480"/>
    </source>
</evidence>
<feature type="compositionally biased region" description="Basic and acidic residues" evidence="1">
    <location>
        <begin position="13"/>
        <end position="32"/>
    </location>
</feature>
<dbReference type="AlphaFoldDB" id="A0AB34JZ79"/>
<feature type="compositionally biased region" description="Low complexity" evidence="1">
    <location>
        <begin position="1"/>
        <end position="11"/>
    </location>
</feature>
<protein>
    <recommendedName>
        <fullName evidence="4">KIF-binding protein</fullName>
    </recommendedName>
</protein>
<organism evidence="2 3">
    <name type="scientific">Prymnesium parvum</name>
    <name type="common">Toxic golden alga</name>
    <dbReference type="NCBI Taxonomy" id="97485"/>
    <lineage>
        <taxon>Eukaryota</taxon>
        <taxon>Haptista</taxon>
        <taxon>Haptophyta</taxon>
        <taxon>Prymnesiophyceae</taxon>
        <taxon>Prymnesiales</taxon>
        <taxon>Prymnesiaceae</taxon>
        <taxon>Prymnesium</taxon>
    </lineage>
</organism>
<feature type="region of interest" description="Disordered" evidence="1">
    <location>
        <begin position="1"/>
        <end position="32"/>
    </location>
</feature>
<reference evidence="2 3" key="1">
    <citation type="journal article" date="2024" name="Science">
        <title>Giant polyketide synthase enzymes in the biosynthesis of giant marine polyether toxins.</title>
        <authorList>
            <person name="Fallon T.R."/>
            <person name="Shende V.V."/>
            <person name="Wierzbicki I.H."/>
            <person name="Pendleton A.L."/>
            <person name="Watervoot N.F."/>
            <person name="Auber R.P."/>
            <person name="Gonzalez D.J."/>
            <person name="Wisecaver J.H."/>
            <person name="Moore B.S."/>
        </authorList>
    </citation>
    <scope>NUCLEOTIDE SEQUENCE [LARGE SCALE GENOMIC DNA]</scope>
    <source>
        <strain evidence="2 3">12B1</strain>
    </source>
</reference>
<evidence type="ECO:0000313" key="2">
    <source>
        <dbReference type="EMBL" id="KAL1527639.1"/>
    </source>
</evidence>
<sequence length="267" mass="29524">MGAAPSAPSAAEQPRHAPTERERPAPAPPARDEWKAAFQRCSPTLEALALAQDEAGRLASRAWFVVCMARECGGCGEAYHAWKAEAAAALPPQLTAAHTETAVSLPGWERMAQCVVDRGRSVGVEVERTLDHVEGKGAEIQAEREWERATGEVEPLRTQLRSTFLSRGVAQSAAEMSIDELRVCQIYFYGLASRLQHCHEHASAFAREAGMSDPNTPLLGYAEERWDPRTEVWQRMEMCIHEQAANAGTEADYAWRSHNKAMNDSRR</sequence>
<gene>
    <name evidence="2" type="ORF">AB1Y20_009025</name>
</gene>